<dbReference type="EMBL" id="FNZH01000002">
    <property type="protein sequence ID" value="SEJ15064.1"/>
    <property type="molecule type" value="Genomic_DNA"/>
</dbReference>
<evidence type="ECO:0000313" key="1">
    <source>
        <dbReference type="EMBL" id="SEJ15064.1"/>
    </source>
</evidence>
<dbReference type="RefSeq" id="WP_092171831.1">
    <property type="nucleotide sequence ID" value="NZ_FNZH01000002.1"/>
</dbReference>
<protein>
    <submittedName>
        <fullName evidence="1">Uncharacterized protein</fullName>
    </submittedName>
</protein>
<name>A0A1H6WIM3_9BACT</name>
<keyword evidence="2" id="KW-1185">Reference proteome</keyword>
<organism evidence="1 2">
    <name type="scientific">Cyclobacterium xiamenense</name>
    <dbReference type="NCBI Taxonomy" id="1297121"/>
    <lineage>
        <taxon>Bacteria</taxon>
        <taxon>Pseudomonadati</taxon>
        <taxon>Bacteroidota</taxon>
        <taxon>Cytophagia</taxon>
        <taxon>Cytophagales</taxon>
        <taxon>Cyclobacteriaceae</taxon>
        <taxon>Cyclobacterium</taxon>
    </lineage>
</organism>
<reference evidence="2" key="1">
    <citation type="submission" date="2016-10" db="EMBL/GenBank/DDBJ databases">
        <authorList>
            <person name="Varghese N."/>
            <person name="Submissions S."/>
        </authorList>
    </citation>
    <scope>NUCLEOTIDE SEQUENCE [LARGE SCALE GENOMIC DNA]</scope>
    <source>
        <strain evidence="2">IBRC-M 10761</strain>
    </source>
</reference>
<proteinExistence type="predicted"/>
<gene>
    <name evidence="1" type="ORF">SAMN05192553_102639</name>
</gene>
<dbReference type="Proteomes" id="UP000199403">
    <property type="component" value="Unassembled WGS sequence"/>
</dbReference>
<accession>A0A1H6WIM3</accession>
<dbReference type="OrthoDB" id="886486at2"/>
<dbReference type="AlphaFoldDB" id="A0A1H6WIM3"/>
<sequence length="142" mass="16018">MNKESIGNSYVLLILLALVGFCAGGCLEKELEEVCLQGRYTGAYCEGMVVEILGESDIAMNWEGMFNSETYANSIVASVDTLFLSQLPDRTELEEYILAGNHFYFQYRIGGYPRKQYSICEPSPFITISTIFKTRCHNHSEN</sequence>
<evidence type="ECO:0000313" key="2">
    <source>
        <dbReference type="Proteomes" id="UP000199403"/>
    </source>
</evidence>